<dbReference type="Proteomes" id="UP000053477">
    <property type="component" value="Unassembled WGS sequence"/>
</dbReference>
<keyword evidence="2" id="KW-1185">Reference proteome</keyword>
<name>A0A0H2R4W9_9AGAM</name>
<gene>
    <name evidence="1" type="ORF">SCHPADRAFT_838139</name>
</gene>
<evidence type="ECO:0000313" key="1">
    <source>
        <dbReference type="EMBL" id="KLO06392.1"/>
    </source>
</evidence>
<dbReference type="AlphaFoldDB" id="A0A0H2R4W9"/>
<evidence type="ECO:0000313" key="2">
    <source>
        <dbReference type="Proteomes" id="UP000053477"/>
    </source>
</evidence>
<accession>A0A0H2R4W9</accession>
<dbReference type="EMBL" id="KQ086211">
    <property type="protein sequence ID" value="KLO06392.1"/>
    <property type="molecule type" value="Genomic_DNA"/>
</dbReference>
<dbReference type="SUPFAM" id="SSF53098">
    <property type="entry name" value="Ribonuclease H-like"/>
    <property type="match status" value="1"/>
</dbReference>
<organism evidence="1 2">
    <name type="scientific">Schizopora paradoxa</name>
    <dbReference type="NCBI Taxonomy" id="27342"/>
    <lineage>
        <taxon>Eukaryota</taxon>
        <taxon>Fungi</taxon>
        <taxon>Dikarya</taxon>
        <taxon>Basidiomycota</taxon>
        <taxon>Agaricomycotina</taxon>
        <taxon>Agaricomycetes</taxon>
        <taxon>Hymenochaetales</taxon>
        <taxon>Schizoporaceae</taxon>
        <taxon>Schizopora</taxon>
    </lineage>
</organism>
<feature type="non-terminal residue" evidence="1">
    <location>
        <position position="1"/>
    </location>
</feature>
<evidence type="ECO:0008006" key="3">
    <source>
        <dbReference type="Google" id="ProtNLM"/>
    </source>
</evidence>
<proteinExistence type="predicted"/>
<sequence>VLGIVCDNASNNDTMLRHLEVELEGQVGCKTCIRCFAHVLNLVVKVGSVCVSS</sequence>
<reference evidence="1 2" key="1">
    <citation type="submission" date="2015-04" db="EMBL/GenBank/DDBJ databases">
        <title>Complete genome sequence of Schizopora paradoxa KUC8140, a cosmopolitan wood degrader in East Asia.</title>
        <authorList>
            <consortium name="DOE Joint Genome Institute"/>
            <person name="Min B."/>
            <person name="Park H."/>
            <person name="Jang Y."/>
            <person name="Kim J.-J."/>
            <person name="Kim K.H."/>
            <person name="Pangilinan J."/>
            <person name="Lipzen A."/>
            <person name="Riley R."/>
            <person name="Grigoriev I.V."/>
            <person name="Spatafora J.W."/>
            <person name="Choi I.-G."/>
        </authorList>
    </citation>
    <scope>NUCLEOTIDE SEQUENCE [LARGE SCALE GENOMIC DNA]</scope>
    <source>
        <strain evidence="1 2">KUC8140</strain>
    </source>
</reference>
<dbReference type="InParanoid" id="A0A0H2R4W9"/>
<protein>
    <recommendedName>
        <fullName evidence="3">DUF659 domain-containing protein</fullName>
    </recommendedName>
</protein>
<dbReference type="InterPro" id="IPR012337">
    <property type="entry name" value="RNaseH-like_sf"/>
</dbReference>
<dbReference type="OrthoDB" id="2748837at2759"/>